<evidence type="ECO:0000313" key="5">
    <source>
        <dbReference type="Proteomes" id="UP000001811"/>
    </source>
</evidence>
<dbReference type="SMART" id="SM00229">
    <property type="entry name" value="RasGEFN"/>
    <property type="match status" value="4"/>
</dbReference>
<feature type="region of interest" description="Disordered" evidence="2">
    <location>
        <begin position="327"/>
        <end position="346"/>
    </location>
</feature>
<dbReference type="GeneTree" id="ENSGT00940000153181"/>
<feature type="compositionally biased region" description="Low complexity" evidence="2">
    <location>
        <begin position="131"/>
        <end position="140"/>
    </location>
</feature>
<dbReference type="SUPFAM" id="SSF48366">
    <property type="entry name" value="Ras GEF"/>
    <property type="match status" value="4"/>
</dbReference>
<dbReference type="STRING" id="9986.ENSOCUP00000029507"/>
<feature type="region of interest" description="Disordered" evidence="2">
    <location>
        <begin position="285"/>
        <end position="317"/>
    </location>
</feature>
<dbReference type="GO" id="GO:0005085">
    <property type="term" value="F:guanyl-nucleotide exchange factor activity"/>
    <property type="evidence" value="ECO:0007669"/>
    <property type="project" value="UniProtKB-KW"/>
</dbReference>
<dbReference type="Ensembl" id="ENSOCUT00000035903.1">
    <property type="protein sequence ID" value="ENSOCUP00000029507.1"/>
    <property type="gene ID" value="ENSOCUG00000026879.3"/>
</dbReference>
<feature type="region of interest" description="Disordered" evidence="2">
    <location>
        <begin position="475"/>
        <end position="506"/>
    </location>
</feature>
<accession>A0A5F9C6N7</accession>
<evidence type="ECO:0000256" key="2">
    <source>
        <dbReference type="SAM" id="MobiDB-lite"/>
    </source>
</evidence>
<feature type="compositionally biased region" description="Low complexity" evidence="2">
    <location>
        <begin position="149"/>
        <end position="162"/>
    </location>
</feature>
<organism evidence="4 5">
    <name type="scientific">Oryctolagus cuniculus</name>
    <name type="common">Rabbit</name>
    <dbReference type="NCBI Taxonomy" id="9986"/>
    <lineage>
        <taxon>Eukaryota</taxon>
        <taxon>Metazoa</taxon>
        <taxon>Chordata</taxon>
        <taxon>Craniata</taxon>
        <taxon>Vertebrata</taxon>
        <taxon>Euteleostomi</taxon>
        <taxon>Mammalia</taxon>
        <taxon>Eutheria</taxon>
        <taxon>Euarchontoglires</taxon>
        <taxon>Glires</taxon>
        <taxon>Lagomorpha</taxon>
        <taxon>Leporidae</taxon>
        <taxon>Oryctolagus</taxon>
    </lineage>
</organism>
<dbReference type="Gene3D" id="1.20.870.10">
    <property type="entry name" value="Son of sevenless (SoS) protein Chain: S domain 1"/>
    <property type="match status" value="4"/>
</dbReference>
<dbReference type="Pfam" id="PF00618">
    <property type="entry name" value="RasGEF_N"/>
    <property type="match status" value="4"/>
</dbReference>
<reference evidence="4 5" key="1">
    <citation type="journal article" date="2011" name="Nature">
        <title>A high-resolution map of human evolutionary constraint using 29 mammals.</title>
        <authorList>
            <person name="Lindblad-Toh K."/>
            <person name="Garber M."/>
            <person name="Zuk O."/>
            <person name="Lin M.F."/>
            <person name="Parker B.J."/>
            <person name="Washietl S."/>
            <person name="Kheradpour P."/>
            <person name="Ernst J."/>
            <person name="Jordan G."/>
            <person name="Mauceli E."/>
            <person name="Ward L.D."/>
            <person name="Lowe C.B."/>
            <person name="Holloway A.K."/>
            <person name="Clamp M."/>
            <person name="Gnerre S."/>
            <person name="Alfoldi J."/>
            <person name="Beal K."/>
            <person name="Chang J."/>
            <person name="Clawson H."/>
            <person name="Cuff J."/>
            <person name="Di Palma F."/>
            <person name="Fitzgerald S."/>
            <person name="Flicek P."/>
            <person name="Guttman M."/>
            <person name="Hubisz M.J."/>
            <person name="Jaffe D.B."/>
            <person name="Jungreis I."/>
            <person name="Kent W.J."/>
            <person name="Kostka D."/>
            <person name="Lara M."/>
            <person name="Martins A.L."/>
            <person name="Massingham T."/>
            <person name="Moltke I."/>
            <person name="Raney B.J."/>
            <person name="Rasmussen M.D."/>
            <person name="Robinson J."/>
            <person name="Stark A."/>
            <person name="Vilella A.J."/>
            <person name="Wen J."/>
            <person name="Xie X."/>
            <person name="Zody M.C."/>
            <person name="Baldwin J."/>
            <person name="Bloom T."/>
            <person name="Chin C.W."/>
            <person name="Heiman D."/>
            <person name="Nicol R."/>
            <person name="Nusbaum C."/>
            <person name="Young S."/>
            <person name="Wilkinson J."/>
            <person name="Worley K.C."/>
            <person name="Kovar C.L."/>
            <person name="Muzny D.M."/>
            <person name="Gibbs R.A."/>
            <person name="Cree A."/>
            <person name="Dihn H.H."/>
            <person name="Fowler G."/>
            <person name="Jhangiani S."/>
            <person name="Joshi V."/>
            <person name="Lee S."/>
            <person name="Lewis L.R."/>
            <person name="Nazareth L.V."/>
            <person name="Okwuonu G."/>
            <person name="Santibanez J."/>
            <person name="Warren W.C."/>
            <person name="Mardis E.R."/>
            <person name="Weinstock G.M."/>
            <person name="Wilson R.K."/>
            <person name="Delehaunty K."/>
            <person name="Dooling D."/>
            <person name="Fronik C."/>
            <person name="Fulton L."/>
            <person name="Fulton B."/>
            <person name="Graves T."/>
            <person name="Minx P."/>
            <person name="Sodergren E."/>
            <person name="Birney E."/>
            <person name="Margulies E.H."/>
            <person name="Herrero J."/>
            <person name="Green E.D."/>
            <person name="Haussler D."/>
            <person name="Siepel A."/>
            <person name="Goldman N."/>
            <person name="Pollard K.S."/>
            <person name="Pedersen J.S."/>
            <person name="Lander E.S."/>
            <person name="Kellis M."/>
        </authorList>
    </citation>
    <scope>NUCLEOTIDE SEQUENCE [LARGE SCALE GENOMIC DNA]</scope>
    <source>
        <strain evidence="5">Thorbecke</strain>
    </source>
</reference>
<dbReference type="InterPro" id="IPR023578">
    <property type="entry name" value="Ras_GEF_dom_sf"/>
</dbReference>
<dbReference type="Bgee" id="ENSOCUG00000026879">
    <property type="expression patterns" value="Expressed in testis"/>
</dbReference>
<dbReference type="PANTHER" id="PTHR46793">
    <property type="entry name" value="1700018F24RIK PROTEIN-RELATED-RELATED"/>
    <property type="match status" value="1"/>
</dbReference>
<keyword evidence="1" id="KW-0344">Guanine-nucleotide releasing factor</keyword>
<feature type="region of interest" description="Disordered" evidence="2">
    <location>
        <begin position="38"/>
        <end position="57"/>
    </location>
</feature>
<feature type="region of interest" description="Disordered" evidence="2">
    <location>
        <begin position="669"/>
        <end position="728"/>
    </location>
</feature>
<feature type="region of interest" description="Disordered" evidence="2">
    <location>
        <begin position="518"/>
        <end position="537"/>
    </location>
</feature>
<proteinExistence type="predicted"/>
<reference evidence="4" key="3">
    <citation type="submission" date="2025-09" db="UniProtKB">
        <authorList>
            <consortium name="Ensembl"/>
        </authorList>
    </citation>
    <scope>IDENTIFICATION</scope>
    <source>
        <strain evidence="4">Thorbecke</strain>
    </source>
</reference>
<feature type="compositionally biased region" description="Basic and acidic residues" evidence="2">
    <location>
        <begin position="285"/>
        <end position="295"/>
    </location>
</feature>
<dbReference type="CDD" id="cd06224">
    <property type="entry name" value="REM"/>
    <property type="match status" value="4"/>
</dbReference>
<evidence type="ECO:0000313" key="4">
    <source>
        <dbReference type="Ensembl" id="ENSOCUP00000029507.1"/>
    </source>
</evidence>
<feature type="compositionally biased region" description="Low complexity" evidence="2">
    <location>
        <begin position="296"/>
        <end position="310"/>
    </location>
</feature>
<evidence type="ECO:0000256" key="1">
    <source>
        <dbReference type="PROSITE-ProRule" id="PRU00135"/>
    </source>
</evidence>
<sequence length="974" mass="106866">MATTEPGTPVTRHPQCGAGDPASSVGQRPSSRYVLVLSPNIPRPRPGPAPGCGYSPELQTADILQSYRHWVSPRPQQLWQFSQRETKNDSDIATPLEDTSGVGTMVAGRLEGEPSPRAGDSAPVEPAPAEMAAAKMGPGPNLEPEEPATVEPVPSPSPASSVGTQEAGKVEKLVSQLVPAQQRRDRFVVPAFLLIYHKFTTTQQVLHLLFQRYASFQPHCEEDDRTKDALCSLLGTWLDRYPEHFCQPQDLTCLHQLLAYVQLHMPFSDLALRAQRLLTQLEDPEPKEAEAEPKDLAPTTAAAPQPESAEPSPPRAVHLSAAEALEAPDGPSAAPHQEQDVGTVPSLSAASRVGTLDTGMVEKLVNQLVPAQQRGDPFFIPTFLNIYQRFATTQQVLHLLFQRYASFQPHCEEDDRTKHALCSLLGTWLDRYPEHFCQPQDLTCLHQLLAYVQLHMPFSDLALRAQRNLTQLEDPEPKEAEAEPKDLVPTTAAAPQPESAEPSLPRAVHLSAAEALEAPEGPSAGPHQEQDVGTVPSLSAASRVGTLDTGMVEKLVNQLVPAQQRGDPFFIPTFLNIYQRFATTQQVLHLLFQRYASFQPHCEEDDRTKHALCSLLGSWLDRYPEHFCQPQDLTCLHQLVANVQLHMHFSDLALRAQRLLTQLEDLEPKEAEAEPKDLVPTTAAAPQPESAEPSPPRAVHLSAAEALEAPDGPSAGPHQEQDVGTVPSLSAASRVGTLDTGMVEKLVNQLVPAQQRGDPFFIPTFLNIYQRFATTQQVLHLLFQSALCSFLGTWRDRYPEHFCQPQDLASLNQLLAYVQLQMPSSDLARRAQLLLMQLEDTEPQEAEAEAEPEAPAPGGDLEAPLPAAAALLGSDLVATPASAPQPEPPEACLSLATVPAVEALEPPASPEAKPEPEHPQPWFTKRRWPWGRRRGQRTISNQDRPHRHSPSWVRTLLSCFPIHSSGPRSGPSHE</sequence>
<feature type="domain" description="N-terminal Ras-GEF" evidence="3">
    <location>
        <begin position="543"/>
        <end position="664"/>
    </location>
</feature>
<reference evidence="4" key="2">
    <citation type="submission" date="2025-08" db="UniProtKB">
        <authorList>
            <consortium name="Ensembl"/>
        </authorList>
    </citation>
    <scope>IDENTIFICATION</scope>
    <source>
        <strain evidence="4">Thorbecke</strain>
    </source>
</reference>
<keyword evidence="5" id="KW-1185">Reference proteome</keyword>
<feature type="compositionally biased region" description="Low complexity" evidence="2">
    <location>
        <begin position="680"/>
        <end position="692"/>
    </location>
</feature>
<protein>
    <recommendedName>
        <fullName evidence="3">N-terminal Ras-GEF domain-containing protein</fullName>
    </recommendedName>
</protein>
<feature type="compositionally biased region" description="Low complexity" evidence="2">
    <location>
        <begin position="489"/>
        <end position="503"/>
    </location>
</feature>
<feature type="compositionally biased region" description="Basic and acidic residues" evidence="2">
    <location>
        <begin position="475"/>
        <end position="486"/>
    </location>
</feature>
<dbReference type="InParanoid" id="A0A5F9C6N7"/>
<name>A0A5F9C6N7_RABIT</name>
<dbReference type="InterPro" id="IPR000651">
    <property type="entry name" value="Ras-like_Gua-exchang_fac_N"/>
</dbReference>
<feature type="compositionally biased region" description="Acidic residues" evidence="2">
    <location>
        <begin position="841"/>
        <end position="852"/>
    </location>
</feature>
<dbReference type="PANTHER" id="PTHR46793:SF3">
    <property type="entry name" value="RIKEN CDNA 4930596D02 GENE"/>
    <property type="match status" value="1"/>
</dbReference>
<feature type="region of interest" description="Disordered" evidence="2">
    <location>
        <begin position="841"/>
        <end position="863"/>
    </location>
</feature>
<dbReference type="PROSITE" id="PS50212">
    <property type="entry name" value="RASGEF_NTER"/>
    <property type="match status" value="4"/>
</dbReference>
<feature type="domain" description="N-terminal Ras-GEF" evidence="3">
    <location>
        <begin position="161"/>
        <end position="282"/>
    </location>
</feature>
<feature type="compositionally biased region" description="Basic residues" evidence="2">
    <location>
        <begin position="924"/>
        <end position="936"/>
    </location>
</feature>
<evidence type="ECO:0000259" key="3">
    <source>
        <dbReference type="PROSITE" id="PS50212"/>
    </source>
</evidence>
<feature type="domain" description="N-terminal Ras-GEF" evidence="3">
    <location>
        <begin position="734"/>
        <end position="839"/>
    </location>
</feature>
<dbReference type="Proteomes" id="UP000001811">
    <property type="component" value="Unplaced"/>
</dbReference>
<feature type="domain" description="N-terminal Ras-GEF" evidence="3">
    <location>
        <begin position="352"/>
        <end position="473"/>
    </location>
</feature>
<dbReference type="SMR" id="A0A5F9C6N7"/>
<dbReference type="AlphaFoldDB" id="A0A5F9C6N7"/>
<feature type="region of interest" description="Disordered" evidence="2">
    <location>
        <begin position="1"/>
        <end position="31"/>
    </location>
</feature>
<feature type="region of interest" description="Disordered" evidence="2">
    <location>
        <begin position="905"/>
        <end position="950"/>
    </location>
</feature>
<feature type="region of interest" description="Disordered" evidence="2">
    <location>
        <begin position="131"/>
        <end position="166"/>
    </location>
</feature>